<dbReference type="RefSeq" id="XP_029226598.1">
    <property type="nucleotide sequence ID" value="XM_029373294.1"/>
</dbReference>
<evidence type="ECO:0000256" key="2">
    <source>
        <dbReference type="ARBA" id="ARBA00022840"/>
    </source>
</evidence>
<dbReference type="PANTHER" id="PTHR13140">
    <property type="entry name" value="MYOSIN"/>
    <property type="match status" value="1"/>
</dbReference>
<comment type="similarity">
    <text evidence="6">Belongs to the TRAFAC class myosin-kinesin ATPase superfamily. Myosin family.</text>
</comment>
<accession>A0A3R7MXC9</accession>
<dbReference type="Gene3D" id="1.10.10.820">
    <property type="match status" value="1"/>
</dbReference>
<dbReference type="InterPro" id="IPR001609">
    <property type="entry name" value="Myosin_head_motor_dom-like"/>
</dbReference>
<dbReference type="SMART" id="SM00242">
    <property type="entry name" value="MYSc"/>
    <property type="match status" value="1"/>
</dbReference>
<evidence type="ECO:0000313" key="10">
    <source>
        <dbReference type="Proteomes" id="UP000284403"/>
    </source>
</evidence>
<keyword evidence="5 6" id="KW-0009">Actin-binding</keyword>
<evidence type="ECO:0000313" key="9">
    <source>
        <dbReference type="EMBL" id="RNF12705.1"/>
    </source>
</evidence>
<feature type="domain" description="Myosin motor" evidence="8">
    <location>
        <begin position="75"/>
        <end position="828"/>
    </location>
</feature>
<dbReference type="EMBL" id="MKKU01000434">
    <property type="protein sequence ID" value="RNF12705.1"/>
    <property type="molecule type" value="Genomic_DNA"/>
</dbReference>
<dbReference type="Gene3D" id="1.20.58.530">
    <property type="match status" value="1"/>
</dbReference>
<keyword evidence="3 6" id="KW-0518">Myosin</keyword>
<evidence type="ECO:0000256" key="7">
    <source>
        <dbReference type="SAM" id="MobiDB-lite"/>
    </source>
</evidence>
<evidence type="ECO:0000256" key="6">
    <source>
        <dbReference type="PROSITE-ProRule" id="PRU00782"/>
    </source>
</evidence>
<feature type="region of interest" description="Disordered" evidence="7">
    <location>
        <begin position="1184"/>
        <end position="1224"/>
    </location>
</feature>
<keyword evidence="4 6" id="KW-0505">Motor protein</keyword>
<reference evidence="9 10" key="1">
    <citation type="journal article" date="2018" name="BMC Genomics">
        <title>Genomic comparison of Trypanosoma conorhini and Trypanosoma rangeli to Trypanosoma cruzi strains of high and low virulence.</title>
        <authorList>
            <person name="Bradwell K.R."/>
            <person name="Koparde V.N."/>
            <person name="Matveyev A.V."/>
            <person name="Serrano M.G."/>
            <person name="Alves J.M."/>
            <person name="Parikh H."/>
            <person name="Huang B."/>
            <person name="Lee V."/>
            <person name="Espinosa-Alvarez O."/>
            <person name="Ortiz P.A."/>
            <person name="Costa-Martins A.G."/>
            <person name="Teixeira M.M."/>
            <person name="Buck G.A."/>
        </authorList>
    </citation>
    <scope>NUCLEOTIDE SEQUENCE [LARGE SCALE GENOMIC DNA]</scope>
    <source>
        <strain evidence="9 10">025E</strain>
    </source>
</reference>
<evidence type="ECO:0000256" key="3">
    <source>
        <dbReference type="ARBA" id="ARBA00023123"/>
    </source>
</evidence>
<dbReference type="Pfam" id="PF00063">
    <property type="entry name" value="Myosin_head"/>
    <property type="match status" value="1"/>
</dbReference>
<name>A0A3R7MXC9_9TRYP</name>
<keyword evidence="1 6" id="KW-0547">Nucleotide-binding</keyword>
<dbReference type="PANTHER" id="PTHR13140:SF706">
    <property type="entry name" value="DILUTE CLASS UNCONVENTIONAL MYOSIN, ISOFORM C"/>
    <property type="match status" value="1"/>
</dbReference>
<dbReference type="InterPro" id="IPR036961">
    <property type="entry name" value="Kinesin_motor_dom_sf"/>
</dbReference>
<keyword evidence="2 6" id="KW-0067">ATP-binding</keyword>
<protein>
    <submittedName>
        <fullName evidence="9">Putative myosin heavy chain</fullName>
    </submittedName>
</protein>
<feature type="region of interest" description="Actin-binding" evidence="6">
    <location>
        <begin position="705"/>
        <end position="727"/>
    </location>
</feature>
<keyword evidence="10" id="KW-1185">Reference proteome</keyword>
<dbReference type="Gene3D" id="3.40.850.10">
    <property type="entry name" value="Kinesin motor domain"/>
    <property type="match status" value="1"/>
</dbReference>
<proteinExistence type="inferred from homology"/>
<dbReference type="GO" id="GO:0016020">
    <property type="term" value="C:membrane"/>
    <property type="evidence" value="ECO:0007669"/>
    <property type="project" value="TreeGrafter"/>
</dbReference>
<organism evidence="9 10">
    <name type="scientific">Trypanosoma conorhini</name>
    <dbReference type="NCBI Taxonomy" id="83891"/>
    <lineage>
        <taxon>Eukaryota</taxon>
        <taxon>Discoba</taxon>
        <taxon>Euglenozoa</taxon>
        <taxon>Kinetoplastea</taxon>
        <taxon>Metakinetoplastina</taxon>
        <taxon>Trypanosomatida</taxon>
        <taxon>Trypanosomatidae</taxon>
        <taxon>Trypanosoma</taxon>
    </lineage>
</organism>
<evidence type="ECO:0000256" key="1">
    <source>
        <dbReference type="ARBA" id="ARBA00022741"/>
    </source>
</evidence>
<feature type="compositionally biased region" description="Basic and acidic residues" evidence="7">
    <location>
        <begin position="1213"/>
        <end position="1224"/>
    </location>
</feature>
<dbReference type="GO" id="GO:0016459">
    <property type="term" value="C:myosin complex"/>
    <property type="evidence" value="ECO:0007669"/>
    <property type="project" value="UniProtKB-KW"/>
</dbReference>
<dbReference type="GO" id="GO:0005737">
    <property type="term" value="C:cytoplasm"/>
    <property type="evidence" value="ECO:0007669"/>
    <property type="project" value="TreeGrafter"/>
</dbReference>
<dbReference type="Proteomes" id="UP000284403">
    <property type="component" value="Unassembled WGS sequence"/>
</dbReference>
<dbReference type="CDD" id="cd00124">
    <property type="entry name" value="MYSc"/>
    <property type="match status" value="1"/>
</dbReference>
<comment type="caution">
    <text evidence="9">The sequence shown here is derived from an EMBL/GenBank/DDBJ whole genome shotgun (WGS) entry which is preliminary data.</text>
</comment>
<dbReference type="SUPFAM" id="SSF52540">
    <property type="entry name" value="P-loop containing nucleoside triphosphate hydrolases"/>
    <property type="match status" value="1"/>
</dbReference>
<dbReference type="GO" id="GO:0005524">
    <property type="term" value="F:ATP binding"/>
    <property type="evidence" value="ECO:0007669"/>
    <property type="project" value="UniProtKB-UniRule"/>
</dbReference>
<evidence type="ECO:0000259" key="8">
    <source>
        <dbReference type="PROSITE" id="PS51456"/>
    </source>
</evidence>
<evidence type="ECO:0000256" key="5">
    <source>
        <dbReference type="ARBA" id="ARBA00023203"/>
    </source>
</evidence>
<dbReference type="OrthoDB" id="6108017at2759"/>
<dbReference type="Gene3D" id="1.20.120.720">
    <property type="entry name" value="Myosin VI head, motor domain, U50 subdomain"/>
    <property type="match status" value="1"/>
</dbReference>
<sequence length="1224" mass="136130">MEAGGGDGTQRSLIGRQVFFFHPVRAWEQVVVAGMGEPQERAAVAVVRCNSGETFSVAVGADSLFVPNTAGALSSFPDDLLELPELHDALLLHVLRGRHARDLTYMRIGEMVLSVNPHKRIAAQMDRCMGAYLSHLDAAQLPPGLAPHVWGVAHRAYVEMRARQVNYSIIASGESGSGKTEACKKMLKYLCAASERVGTDAAVGKRMQRISERVQLSSVVLESFGNAKTVKNDNSSRFGKFMEVQFDAKGVMVGLRVTPFLLERSRAVTCGADERVYHVFYQLVAGADAASRQRLRLGSARDFVLLGKGGCLPLKTGDTDDARAFQVLQAALTSLGFSEEEQQTLWSVVGAVLHLQNITFEMRRADDSAVLGDGDAQTAAFVAGQLLRLPDPAVFVACLTTSTVVVGGDRVTKKLSLQKAGDQRDSICKFLYSKLFLFVVQKVNAATASGADFDHAEVSRSPAEHLLSCGLSPPPTTWIALLDIFGFEDFPVNSLEQFCINLANESLQRQYTEKMFLADMEEMRTEGVEPNITEFVDNQLCLVLLQGSKNSIISHLDDASRLDVQRSHTNPDFAFLNAITSAFCPDYQSAPGKALRSVLDRDEALRTPADYFYRGRLDDSSFTVRHYAGDVKYCVNGFVEKNNDYVKDACAQTLQNTTSWALRDVMGTTDAMVGLLGDANGPGSPAPATARAARHTVASTFRNSLRLLMEMLNSSECNWVRCIRPHARRQAGLFDGKLVLEQLVATGVLSTVWQRQCNYPFRLSCGEFVRHYHLFDPSSPSLRANMPLRGKCLALLQTAGISEKAAQVGSARVFLTADAHRMLEARRAQRAQAAVMVVEQYLAAFAARAYVRLVCVTRHTVKLQRIFRGNVRIRRCVRQYYAELRRKRQERFLELTKAALRAEASARAALRNERECDVRKEWLEFRTRLIPLVAAVLRNLNVVEARRREDTCAQAFLRYDALRDAFLRGSVTALERQRQRVAMKRAMDAKERSDLLGGALEALRAVAVEEEAAFRELHDNVLAPAVRRLRAQARRIRRLRRWRDKRLRELHDALASEGRRWAVVEAEALHREAARWRRIVGEEAYVQEMRYFAALAGGGSAASPVFRAFLREGVPSAVLHTPLRVSPRAAASIGGVASFRGYRDYMRGEFHRVRGSGTAPDYRPHAHRAEEPCELCSFALHPPPREAAALSPTPRPTPRRLEDEYGDSDDSFDELRYEGRRGGT</sequence>
<dbReference type="Gene3D" id="1.20.5.4820">
    <property type="match status" value="1"/>
</dbReference>
<feature type="binding site" evidence="6">
    <location>
        <begin position="173"/>
        <end position="180"/>
    </location>
    <ligand>
        <name>ATP</name>
        <dbReference type="ChEBI" id="CHEBI:30616"/>
    </ligand>
</feature>
<dbReference type="PRINTS" id="PR00193">
    <property type="entry name" value="MYOSINHEAVY"/>
</dbReference>
<dbReference type="InterPro" id="IPR027417">
    <property type="entry name" value="P-loop_NTPase"/>
</dbReference>
<dbReference type="PROSITE" id="PS51456">
    <property type="entry name" value="MYOSIN_MOTOR"/>
    <property type="match status" value="1"/>
</dbReference>
<evidence type="ECO:0000256" key="4">
    <source>
        <dbReference type="ARBA" id="ARBA00023175"/>
    </source>
</evidence>
<dbReference type="GO" id="GO:0051015">
    <property type="term" value="F:actin filament binding"/>
    <property type="evidence" value="ECO:0007669"/>
    <property type="project" value="TreeGrafter"/>
</dbReference>
<dbReference type="GeneID" id="40320028"/>
<gene>
    <name evidence="9" type="ORF">Tco025E_06417</name>
</gene>
<dbReference type="GO" id="GO:0007015">
    <property type="term" value="P:actin filament organization"/>
    <property type="evidence" value="ECO:0007669"/>
    <property type="project" value="TreeGrafter"/>
</dbReference>
<dbReference type="AlphaFoldDB" id="A0A3R7MXC9"/>
<dbReference type="GO" id="GO:0000146">
    <property type="term" value="F:microfilament motor activity"/>
    <property type="evidence" value="ECO:0007669"/>
    <property type="project" value="TreeGrafter"/>
</dbReference>